<gene>
    <name evidence="1" type="ORF">PT974_04308</name>
</gene>
<comment type="caution">
    <text evidence="1">The sequence shown here is derived from an EMBL/GenBank/DDBJ whole genome shotgun (WGS) entry which is preliminary data.</text>
</comment>
<dbReference type="Proteomes" id="UP001338125">
    <property type="component" value="Unassembled WGS sequence"/>
</dbReference>
<name>A0ABR0SUN0_9HYPO</name>
<protein>
    <submittedName>
        <fullName evidence="1">Uncharacterized protein</fullName>
    </submittedName>
</protein>
<evidence type="ECO:0000313" key="1">
    <source>
        <dbReference type="EMBL" id="KAK5995890.1"/>
    </source>
</evidence>
<accession>A0ABR0SUN0</accession>
<reference evidence="1 2" key="1">
    <citation type="submission" date="2024-01" db="EMBL/GenBank/DDBJ databases">
        <title>Complete genome of Cladobotryum mycophilum ATHUM6906.</title>
        <authorList>
            <person name="Christinaki A.C."/>
            <person name="Myridakis A.I."/>
            <person name="Kouvelis V.N."/>
        </authorList>
    </citation>
    <scope>NUCLEOTIDE SEQUENCE [LARGE SCALE GENOMIC DNA]</scope>
    <source>
        <strain evidence="1 2">ATHUM6906</strain>
    </source>
</reference>
<dbReference type="EMBL" id="JAVFKD010000004">
    <property type="protein sequence ID" value="KAK5995890.1"/>
    <property type="molecule type" value="Genomic_DNA"/>
</dbReference>
<organism evidence="1 2">
    <name type="scientific">Cladobotryum mycophilum</name>
    <dbReference type="NCBI Taxonomy" id="491253"/>
    <lineage>
        <taxon>Eukaryota</taxon>
        <taxon>Fungi</taxon>
        <taxon>Dikarya</taxon>
        <taxon>Ascomycota</taxon>
        <taxon>Pezizomycotina</taxon>
        <taxon>Sordariomycetes</taxon>
        <taxon>Hypocreomycetidae</taxon>
        <taxon>Hypocreales</taxon>
        <taxon>Hypocreaceae</taxon>
        <taxon>Cladobotryum</taxon>
    </lineage>
</organism>
<evidence type="ECO:0000313" key="2">
    <source>
        <dbReference type="Proteomes" id="UP001338125"/>
    </source>
</evidence>
<keyword evidence="2" id="KW-1185">Reference proteome</keyword>
<sequence length="77" mass="8802">MRAFIPIKIRKHVRIVSAVKATSFPNVYLHQRNETVSKISDIQNMEELGWIQEAAQTKSANIRHLAEVSSKMKRQAA</sequence>
<proteinExistence type="predicted"/>